<dbReference type="Proteomes" id="UP000001006">
    <property type="component" value="Chromosome"/>
</dbReference>
<protein>
    <recommendedName>
        <fullName evidence="4">OmpR/PhoB-type domain-containing protein</fullName>
    </recommendedName>
</protein>
<dbReference type="PaxDb" id="198214-SF3508"/>
<feature type="transmembrane region" description="Helical" evidence="3">
    <location>
        <begin position="137"/>
        <end position="158"/>
    </location>
</feature>
<keyword evidence="3" id="KW-0812">Transmembrane</keyword>
<dbReference type="GO" id="GO:0000160">
    <property type="term" value="P:phosphorelay signal transduction system"/>
    <property type="evidence" value="ECO:0007669"/>
    <property type="project" value="InterPro"/>
</dbReference>
<sequence>MERRCFFIINDAIIFDPNKCSLSNVNTQDEINFPATAGCILAVLLESNGGAVDRNSIIDSVLERFSFDLSNNTLNQYISLLRKSFKNIGVEENVILTIPKVGFYISENITISKQSYDDSHLQEDVVEKVERKRSIPLFRILISLVVVIVIIEMFAVAFKDTYSITDYPLVKSGKIDTCDLYLSENLNEIGLAKSQIEAAEISKKHLPCVPGANFIYDVNSMHYLLGEGQRYLSRCIKSSNDETYAICSEVLLYD</sequence>
<dbReference type="PATRIC" id="fig|198214.7.peg.4130"/>
<feature type="DNA-binding region" description="OmpR/PhoB-type" evidence="2">
    <location>
        <begin position="4"/>
        <end position="107"/>
    </location>
</feature>
<accession>Q7BYW4</accession>
<accession>A0A0H2W0J6</accession>
<dbReference type="PROSITE" id="PS51755">
    <property type="entry name" value="OMPR_PHOB"/>
    <property type="match status" value="1"/>
</dbReference>
<dbReference type="InterPro" id="IPR016032">
    <property type="entry name" value="Sig_transdc_resp-reg_C-effctor"/>
</dbReference>
<dbReference type="RefSeq" id="WP_000442141.1">
    <property type="nucleotide sequence ID" value="NZ_BSBQ01000009.1"/>
</dbReference>
<keyword evidence="3" id="KW-0472">Membrane</keyword>
<proteinExistence type="predicted"/>
<dbReference type="SUPFAM" id="SSF46894">
    <property type="entry name" value="C-terminal effector domain of the bipartite response regulators"/>
    <property type="match status" value="1"/>
</dbReference>
<evidence type="ECO:0000256" key="3">
    <source>
        <dbReference type="SAM" id="Phobius"/>
    </source>
</evidence>
<evidence type="ECO:0000259" key="4">
    <source>
        <dbReference type="PROSITE" id="PS51755"/>
    </source>
</evidence>
<dbReference type="GO" id="GO:0006355">
    <property type="term" value="P:regulation of DNA-templated transcription"/>
    <property type="evidence" value="ECO:0007669"/>
    <property type="project" value="InterPro"/>
</dbReference>
<dbReference type="GeneID" id="1026412"/>
<dbReference type="GO" id="GO:0003677">
    <property type="term" value="F:DNA binding"/>
    <property type="evidence" value="ECO:0007669"/>
    <property type="project" value="UniProtKB-UniRule"/>
</dbReference>
<dbReference type="EMBL" id="AE005674">
    <property type="protein sequence ID" value="AAN44966.1"/>
    <property type="molecule type" value="Genomic_DNA"/>
</dbReference>
<dbReference type="Gene3D" id="1.10.10.10">
    <property type="entry name" value="Winged helix-like DNA-binding domain superfamily/Winged helix DNA-binding domain"/>
    <property type="match status" value="1"/>
</dbReference>
<dbReference type="InterPro" id="IPR036388">
    <property type="entry name" value="WH-like_DNA-bd_sf"/>
</dbReference>
<keyword evidence="6" id="KW-1185">Reference proteome</keyword>
<keyword evidence="1 2" id="KW-0238">DNA-binding</keyword>
<feature type="domain" description="OmpR/PhoB-type" evidence="4">
    <location>
        <begin position="4"/>
        <end position="107"/>
    </location>
</feature>
<dbReference type="AlphaFoldDB" id="A0A0H2W0J6"/>
<gene>
    <name evidence="5" type="ordered locus">SF3508</name>
</gene>
<keyword evidence="3" id="KW-1133">Transmembrane helix</keyword>
<name>A0A0H2W0J6_SHIFL</name>
<dbReference type="InterPro" id="IPR001867">
    <property type="entry name" value="OmpR/PhoB-type_DNA-bd"/>
</dbReference>
<evidence type="ECO:0000313" key="5">
    <source>
        <dbReference type="EMBL" id="AAN44966.1"/>
    </source>
</evidence>
<organism evidence="5 6">
    <name type="scientific">Shigella flexneri</name>
    <dbReference type="NCBI Taxonomy" id="623"/>
    <lineage>
        <taxon>Bacteria</taxon>
        <taxon>Pseudomonadati</taxon>
        <taxon>Pseudomonadota</taxon>
        <taxon>Gammaproteobacteria</taxon>
        <taxon>Enterobacterales</taxon>
        <taxon>Enterobacteriaceae</taxon>
        <taxon>Shigella</taxon>
    </lineage>
</organism>
<accession>Q83J71</accession>
<dbReference type="SMART" id="SM00862">
    <property type="entry name" value="Trans_reg_C"/>
    <property type="match status" value="1"/>
</dbReference>
<evidence type="ECO:0000256" key="1">
    <source>
        <dbReference type="ARBA" id="ARBA00023125"/>
    </source>
</evidence>
<dbReference type="Pfam" id="PF00486">
    <property type="entry name" value="Trans_reg_C"/>
    <property type="match status" value="1"/>
</dbReference>
<evidence type="ECO:0000256" key="2">
    <source>
        <dbReference type="PROSITE-ProRule" id="PRU01091"/>
    </source>
</evidence>
<dbReference type="KEGG" id="sfl:SF3508"/>
<reference evidence="5 6" key="1">
    <citation type="journal article" date="2002" name="Nucleic Acids Res.">
        <title>Genome sequence of Shigella flexneri 2a: insights into pathogenicity through comparison with genomes of Escherichia coli K12 and O157.</title>
        <authorList>
            <person name="Jin Q."/>
            <person name="Yuan Z."/>
            <person name="Xu J."/>
            <person name="Wang Y."/>
            <person name="Shen Y."/>
            <person name="Lu W."/>
            <person name="Wang J."/>
            <person name="Liu H."/>
            <person name="Yang J."/>
            <person name="Yang F."/>
            <person name="Zhang X."/>
            <person name="Zhang J."/>
            <person name="Yang G."/>
            <person name="Wu H."/>
            <person name="Qu D."/>
            <person name="Dong J."/>
            <person name="Sun L."/>
            <person name="Xue Y."/>
            <person name="Zhao A."/>
            <person name="Gao Y."/>
            <person name="Zhu J."/>
            <person name="Kan B."/>
            <person name="Ding K."/>
            <person name="Chen S."/>
            <person name="Cheng H."/>
            <person name="Yao Z."/>
            <person name="He B."/>
            <person name="Chen R."/>
            <person name="Ma D."/>
            <person name="Qiang B."/>
            <person name="Wen Y."/>
            <person name="Hou Y."/>
            <person name="Yu J."/>
        </authorList>
    </citation>
    <scope>NUCLEOTIDE SEQUENCE [LARGE SCALE GENOMIC DNA]</scope>
    <source>
        <strain evidence="6">301 / Serotype 2a</strain>
    </source>
</reference>
<evidence type="ECO:0000313" key="6">
    <source>
        <dbReference type="Proteomes" id="UP000001006"/>
    </source>
</evidence>
<dbReference type="RefSeq" id="NP_709259.1">
    <property type="nucleotide sequence ID" value="NC_004337.2"/>
</dbReference>